<evidence type="ECO:0000256" key="4">
    <source>
        <dbReference type="ARBA" id="ARBA00020820"/>
    </source>
</evidence>
<accession>A0ABQ8JPH6</accession>
<feature type="transmembrane region" description="Helical" evidence="10">
    <location>
        <begin position="97"/>
        <end position="120"/>
    </location>
</feature>
<dbReference type="Proteomes" id="UP000887458">
    <property type="component" value="Unassembled WGS sequence"/>
</dbReference>
<comment type="subunit">
    <text evidence="3">Component of the ER membrane protein complex (EMC).</text>
</comment>
<feature type="transmembrane region" description="Helical" evidence="10">
    <location>
        <begin position="140"/>
        <end position="160"/>
    </location>
</feature>
<evidence type="ECO:0000313" key="12">
    <source>
        <dbReference type="Proteomes" id="UP000887458"/>
    </source>
</evidence>
<keyword evidence="7 10" id="KW-1133">Transmembrane helix</keyword>
<evidence type="ECO:0000256" key="7">
    <source>
        <dbReference type="ARBA" id="ARBA00022989"/>
    </source>
</evidence>
<evidence type="ECO:0000256" key="1">
    <source>
        <dbReference type="ARBA" id="ARBA00004477"/>
    </source>
</evidence>
<keyword evidence="8 9" id="KW-0472">Membrane</keyword>
<keyword evidence="6" id="KW-0256">Endoplasmic reticulum</keyword>
<dbReference type="Pfam" id="PF06417">
    <property type="entry name" value="EMC4"/>
    <property type="match status" value="1"/>
</dbReference>
<proteinExistence type="inferred from homology"/>
<evidence type="ECO:0000256" key="8">
    <source>
        <dbReference type="ARBA" id="ARBA00023136"/>
    </source>
</evidence>
<reference evidence="11 12" key="1">
    <citation type="journal article" date="2018" name="J. Allergy Clin. Immunol.">
        <title>High-quality assembly of Dermatophagoides pteronyssinus genome and transcriptome reveals a wide range of novel allergens.</title>
        <authorList>
            <person name="Liu X.Y."/>
            <person name="Yang K.Y."/>
            <person name="Wang M.Q."/>
            <person name="Kwok J.S."/>
            <person name="Zeng X."/>
            <person name="Yang Z."/>
            <person name="Xiao X.J."/>
            <person name="Lau C.P."/>
            <person name="Li Y."/>
            <person name="Huang Z.M."/>
            <person name="Ba J.G."/>
            <person name="Yim A.K."/>
            <person name="Ouyang C.Y."/>
            <person name="Ngai S.M."/>
            <person name="Chan T.F."/>
            <person name="Leung E.L."/>
            <person name="Liu L."/>
            <person name="Liu Z.G."/>
            <person name="Tsui S.K."/>
        </authorList>
    </citation>
    <scope>NUCLEOTIDE SEQUENCE [LARGE SCALE GENOMIC DNA]</scope>
    <source>
        <strain evidence="11">Derp</strain>
    </source>
</reference>
<dbReference type="PIRSF" id="PIRSF017207">
    <property type="entry name" value="UCP017207_TM-p85"/>
    <property type="match status" value="1"/>
</dbReference>
<dbReference type="InterPro" id="IPR009445">
    <property type="entry name" value="TMEM85/Emc4"/>
</dbReference>
<protein>
    <recommendedName>
        <fullName evidence="4 9">ER membrane protein complex subunit 4</fullName>
    </recommendedName>
</protein>
<sequence>MRQFYLINYLYLHGMVYFTNYFSLIISKMNRQKHRWSLSFTKNSKSERTDLYSPPGYNSNHGYIQNEGSREVDNNLVVKKSWEIALAPLKQIPMNLFIMYMAGNSISILPIMMVGMLFLGPIKAIFSFNKTFKLIEGNQAIMQKLIYIIGNLAGIALALYKCKSMGLLPTHPSDWLDFVEPPQRIEFSGGGIAN</sequence>
<organism evidence="11 12">
    <name type="scientific">Dermatophagoides pteronyssinus</name>
    <name type="common">European house dust mite</name>
    <dbReference type="NCBI Taxonomy" id="6956"/>
    <lineage>
        <taxon>Eukaryota</taxon>
        <taxon>Metazoa</taxon>
        <taxon>Ecdysozoa</taxon>
        <taxon>Arthropoda</taxon>
        <taxon>Chelicerata</taxon>
        <taxon>Arachnida</taxon>
        <taxon>Acari</taxon>
        <taxon>Acariformes</taxon>
        <taxon>Sarcoptiformes</taxon>
        <taxon>Astigmata</taxon>
        <taxon>Psoroptidia</taxon>
        <taxon>Analgoidea</taxon>
        <taxon>Pyroglyphidae</taxon>
        <taxon>Dermatophagoidinae</taxon>
        <taxon>Dermatophagoides</taxon>
    </lineage>
</organism>
<comment type="similarity">
    <text evidence="2 9">Belongs to the EMC4 family.</text>
</comment>
<comment type="caution">
    <text evidence="11">The sequence shown here is derived from an EMBL/GenBank/DDBJ whole genome shotgun (WGS) entry which is preliminary data.</text>
</comment>
<evidence type="ECO:0000256" key="6">
    <source>
        <dbReference type="ARBA" id="ARBA00022824"/>
    </source>
</evidence>
<evidence type="ECO:0000256" key="9">
    <source>
        <dbReference type="PIRNR" id="PIRNR017207"/>
    </source>
</evidence>
<gene>
    <name evidence="11" type="primary">EMC4</name>
    <name evidence="11" type="ORF">DERP_004437</name>
</gene>
<evidence type="ECO:0000256" key="2">
    <source>
        <dbReference type="ARBA" id="ARBA00007715"/>
    </source>
</evidence>
<evidence type="ECO:0000256" key="3">
    <source>
        <dbReference type="ARBA" id="ARBA00011276"/>
    </source>
</evidence>
<evidence type="ECO:0000313" key="11">
    <source>
        <dbReference type="EMBL" id="KAH9424255.1"/>
    </source>
</evidence>
<keyword evidence="12" id="KW-1185">Reference proteome</keyword>
<dbReference type="EMBL" id="NJHN03000029">
    <property type="protein sequence ID" value="KAH9424255.1"/>
    <property type="molecule type" value="Genomic_DNA"/>
</dbReference>
<reference evidence="11 12" key="2">
    <citation type="journal article" date="2022" name="Mol. Biol. Evol.">
        <title>Comparative Genomics Reveals Insights into the Divergent Evolution of Astigmatic Mites and Household Pest Adaptations.</title>
        <authorList>
            <person name="Xiong Q."/>
            <person name="Wan A.T."/>
            <person name="Liu X."/>
            <person name="Fung C.S."/>
            <person name="Xiao X."/>
            <person name="Malainual N."/>
            <person name="Hou J."/>
            <person name="Wang L."/>
            <person name="Wang M."/>
            <person name="Yang K.Y."/>
            <person name="Cui Y."/>
            <person name="Leung E.L."/>
            <person name="Nong W."/>
            <person name="Shin S.K."/>
            <person name="Au S.W."/>
            <person name="Jeong K.Y."/>
            <person name="Chew F.T."/>
            <person name="Hui J.H."/>
            <person name="Leung T.F."/>
            <person name="Tungtrongchitr A."/>
            <person name="Zhong N."/>
            <person name="Liu Z."/>
            <person name="Tsui S.K."/>
        </authorList>
    </citation>
    <scope>NUCLEOTIDE SEQUENCE [LARGE SCALE GENOMIC DNA]</scope>
    <source>
        <strain evidence="11">Derp</strain>
    </source>
</reference>
<keyword evidence="5 10" id="KW-0812">Transmembrane</keyword>
<feature type="transmembrane region" description="Helical" evidence="10">
    <location>
        <begin position="6"/>
        <end position="26"/>
    </location>
</feature>
<evidence type="ECO:0000256" key="10">
    <source>
        <dbReference type="SAM" id="Phobius"/>
    </source>
</evidence>
<name>A0ABQ8JPH6_DERPT</name>
<dbReference type="PANTHER" id="PTHR19315">
    <property type="entry name" value="ER MEMBRANE PROTEIN COMPLEX SUBUNIT 4"/>
    <property type="match status" value="1"/>
</dbReference>
<comment type="subcellular location">
    <subcellularLocation>
        <location evidence="1">Endoplasmic reticulum membrane</location>
        <topology evidence="1">Multi-pass membrane protein</topology>
    </subcellularLocation>
</comment>
<evidence type="ECO:0000256" key="5">
    <source>
        <dbReference type="ARBA" id="ARBA00022692"/>
    </source>
</evidence>